<dbReference type="STRING" id="29536.FLB_14370"/>
<dbReference type="Pfam" id="PF13201">
    <property type="entry name" value="PCMD"/>
    <property type="match status" value="1"/>
</dbReference>
<proteinExistence type="predicted"/>
<reference evidence="4" key="1">
    <citation type="submission" date="2016-10" db="EMBL/GenBank/DDBJ databases">
        <authorList>
            <person name="Varghese N."/>
            <person name="Submissions S."/>
        </authorList>
    </citation>
    <scope>NUCLEOTIDE SEQUENCE [LARGE SCALE GENOMIC DNA]</scope>
    <source>
        <strain evidence="4">DSM 4002</strain>
    </source>
</reference>
<organism evidence="3 4">
    <name type="scientific">Flavobacterium succinicans</name>
    <dbReference type="NCBI Taxonomy" id="29536"/>
    <lineage>
        <taxon>Bacteria</taxon>
        <taxon>Pseudomonadati</taxon>
        <taxon>Bacteroidota</taxon>
        <taxon>Flavobacteriia</taxon>
        <taxon>Flavobacteriales</taxon>
        <taxon>Flavobacteriaceae</taxon>
        <taxon>Flavobacterium</taxon>
    </lineage>
</organism>
<evidence type="ECO:0000313" key="3">
    <source>
        <dbReference type="EMBL" id="SFM74045.1"/>
    </source>
</evidence>
<dbReference type="InterPro" id="IPR038653">
    <property type="entry name" value="Put_CMD_sf"/>
</dbReference>
<sequence length="350" mass="38216">MRTKLLFLTIVCLVLSNCVSEDYFGKSNQKKILSFVLNNQVGNTIIEESLGTINVNVAASANIKQLKPQELQLSTFATVSPTIEETVDFTNPVKYTVTAEDGSTKTYTVTVKQEGSEPQLENSTFDDWYMTPKNYYEPGKDANSVWTSGNAGVTTLGNANVSPFTINGTNLAAKLVTQDMGGLAGLVNQRMAAGSMFTGKFELDLSNPINSAKFGIPFAARPKKFSVEYAYSPGTPYLDKKGQTLTTKDACDIYVLLENRSGTEVKRVATGWFRSEEKVIDAFKTITIALTYGELNSSFPAYQKPKNGLYANANEAVTHISVVFSSSFNGDQLEGGTNSTLLINNFKLIY</sequence>
<gene>
    <name evidence="3" type="ORF">SAMN05444143_10252</name>
</gene>
<evidence type="ECO:0000259" key="2">
    <source>
        <dbReference type="Pfam" id="PF16410"/>
    </source>
</evidence>
<feature type="domain" description="Putative carbohydrate metabolism" evidence="1">
    <location>
        <begin position="125"/>
        <end position="349"/>
    </location>
</feature>
<evidence type="ECO:0000313" key="4">
    <source>
        <dbReference type="Proteomes" id="UP000182961"/>
    </source>
</evidence>
<feature type="domain" description="DUF5018" evidence="2">
    <location>
        <begin position="26"/>
        <end position="110"/>
    </location>
</feature>
<dbReference type="Pfam" id="PF16410">
    <property type="entry name" value="DUF5018"/>
    <property type="match status" value="1"/>
</dbReference>
<evidence type="ECO:0000259" key="1">
    <source>
        <dbReference type="Pfam" id="PF13201"/>
    </source>
</evidence>
<dbReference type="AlphaFoldDB" id="A0A1I4TBL1"/>
<dbReference type="Gene3D" id="2.60.40.2340">
    <property type="match status" value="1"/>
</dbReference>
<dbReference type="eggNOG" id="COG3291">
    <property type="taxonomic scope" value="Bacteria"/>
</dbReference>
<keyword evidence="4" id="KW-1185">Reference proteome</keyword>
<accession>A0A1I4TBL1</accession>
<name>A0A1I4TBL1_9FLAO</name>
<protein>
    <recommendedName>
        <fullName evidence="5">Carbohydrate metabolism domain-containing protein</fullName>
    </recommendedName>
</protein>
<dbReference type="InterPro" id="IPR032186">
    <property type="entry name" value="DUF5018"/>
</dbReference>
<dbReference type="InterPro" id="IPR025112">
    <property type="entry name" value="PCMD"/>
</dbReference>
<dbReference type="RefSeq" id="WP_024980243.1">
    <property type="nucleotide sequence ID" value="NZ_CBCRUM010000008.1"/>
</dbReference>
<dbReference type="Proteomes" id="UP000182961">
    <property type="component" value="Unassembled WGS sequence"/>
</dbReference>
<dbReference type="EMBL" id="FOUT01000002">
    <property type="protein sequence ID" value="SFM74045.1"/>
    <property type="molecule type" value="Genomic_DNA"/>
</dbReference>
<dbReference type="Gene3D" id="2.60.120.890">
    <property type="entry name" value="BT2081, beta-jelly-roll domain"/>
    <property type="match status" value="1"/>
</dbReference>
<evidence type="ECO:0008006" key="5">
    <source>
        <dbReference type="Google" id="ProtNLM"/>
    </source>
</evidence>